<dbReference type="AlphaFoldDB" id="A0A3E0H3G8"/>
<dbReference type="EMBL" id="QUNR01000003">
    <property type="protein sequence ID" value="REH37847.1"/>
    <property type="molecule type" value="Genomic_DNA"/>
</dbReference>
<dbReference type="CDD" id="cd13970">
    <property type="entry name" value="ABC1_ADCK3"/>
    <property type="match status" value="1"/>
</dbReference>
<dbReference type="SUPFAM" id="SSF56112">
    <property type="entry name" value="Protein kinase-like (PK-like)"/>
    <property type="match status" value="1"/>
</dbReference>
<comment type="caution">
    <text evidence="6">The sequence shown here is derived from an EMBL/GenBank/DDBJ whole genome shotgun (WGS) entry which is preliminary data.</text>
</comment>
<dbReference type="PANTHER" id="PTHR43851:SF3">
    <property type="entry name" value="COENZYME Q8"/>
    <property type="match status" value="1"/>
</dbReference>
<keyword evidence="4" id="KW-0067">ATP-binding</keyword>
<dbReference type="RefSeq" id="WP_116208448.1">
    <property type="nucleotide sequence ID" value="NZ_QUNR01000003.1"/>
</dbReference>
<evidence type="ECO:0000256" key="3">
    <source>
        <dbReference type="ARBA" id="ARBA00022741"/>
    </source>
</evidence>
<feature type="domain" description="ABC1 atypical kinase-like" evidence="5">
    <location>
        <begin position="97"/>
        <end position="342"/>
    </location>
</feature>
<keyword evidence="3" id="KW-0547">Nucleotide-binding</keyword>
<dbReference type="InterPro" id="IPR011009">
    <property type="entry name" value="Kinase-like_dom_sf"/>
</dbReference>
<keyword evidence="7" id="KW-1185">Reference proteome</keyword>
<evidence type="ECO:0000259" key="5">
    <source>
        <dbReference type="Pfam" id="PF03109"/>
    </source>
</evidence>
<dbReference type="GO" id="GO:0006744">
    <property type="term" value="P:ubiquinone biosynthetic process"/>
    <property type="evidence" value="ECO:0007669"/>
    <property type="project" value="TreeGrafter"/>
</dbReference>
<evidence type="ECO:0000256" key="1">
    <source>
        <dbReference type="ARBA" id="ARBA00009670"/>
    </source>
</evidence>
<evidence type="ECO:0000256" key="4">
    <source>
        <dbReference type="ARBA" id="ARBA00022840"/>
    </source>
</evidence>
<gene>
    <name evidence="6" type="ORF">DFR26_1631</name>
</gene>
<evidence type="ECO:0000313" key="6">
    <source>
        <dbReference type="EMBL" id="REH37847.1"/>
    </source>
</evidence>
<keyword evidence="2" id="KW-0808">Transferase</keyword>
<name>A0A3E0H3G8_9GAMM</name>
<dbReference type="GO" id="GO:0005524">
    <property type="term" value="F:ATP binding"/>
    <property type="evidence" value="ECO:0007669"/>
    <property type="project" value="UniProtKB-KW"/>
</dbReference>
<dbReference type="InterPro" id="IPR034646">
    <property type="entry name" value="ADCK3_dom"/>
</dbReference>
<sequence>MADDRLKRLKTGAFERRFSIAKASFVAGSRMAASAAGSLFSAPENRATARRQALAEQAEYLVGELGQLKGSVVKIGQMMALYGEHFLPEEITSALHKLNDSTASLEWATLEPIVREQLGSRFDELIIDPEPLGAASLAQVHRAQRRSDGAELVLKIQYPGVGDAIDSDLSLVTSMLRLTRAVPQTREFDEWLDEVRMMMHREVNYPLEAETTRHFRDYLKDDPRFIVPQIYPEYCSDKLIVMSFETGVPVNSATIMALPQARRDSISLAALEVCCREVFVWGQLQTDPNFGNYLVKLSDDGTSDQIVLLDFGAVRDFPDELLNLARNLTRACFDRDREAMRAAMTGFKFLDSLQPNVREGFLDLALLAFEPFADNAHVPADILNAQGQYCWAKSQLHKRAASQAARSAASRHFSVPPKEFMFLSRKLMGAYTFMTVMDAQLDGRSLLAKYL</sequence>
<comment type="similarity">
    <text evidence="1">Belongs to the protein kinase superfamily. ADCK protein kinase family.</text>
</comment>
<evidence type="ECO:0000313" key="7">
    <source>
        <dbReference type="Proteomes" id="UP000256774"/>
    </source>
</evidence>
<dbReference type="Pfam" id="PF03109">
    <property type="entry name" value="ABC1"/>
    <property type="match status" value="1"/>
</dbReference>
<organism evidence="6 7">
    <name type="scientific">Paraperlucidibaca baekdonensis</name>
    <dbReference type="NCBI Taxonomy" id="748120"/>
    <lineage>
        <taxon>Bacteria</taxon>
        <taxon>Pseudomonadati</taxon>
        <taxon>Pseudomonadota</taxon>
        <taxon>Gammaproteobacteria</taxon>
        <taxon>Moraxellales</taxon>
        <taxon>Moraxellaceae</taxon>
        <taxon>Paraperlucidibaca</taxon>
    </lineage>
</organism>
<protein>
    <submittedName>
        <fullName evidence="6">ABC1 family protein</fullName>
    </submittedName>
</protein>
<dbReference type="OrthoDB" id="9795390at2"/>
<reference evidence="6 7" key="1">
    <citation type="submission" date="2018-08" db="EMBL/GenBank/DDBJ databases">
        <title>Genomic Encyclopedia of Type Strains, Phase IV (KMG-IV): sequencing the most valuable type-strain genomes for metagenomic binning, comparative biology and taxonomic classification.</title>
        <authorList>
            <person name="Goeker M."/>
        </authorList>
    </citation>
    <scope>NUCLEOTIDE SEQUENCE [LARGE SCALE GENOMIC DNA]</scope>
    <source>
        <strain evidence="6 7">DSM 26022</strain>
    </source>
</reference>
<accession>A0A3E0H3G8</accession>
<dbReference type="InterPro" id="IPR004147">
    <property type="entry name" value="ABC1_dom"/>
</dbReference>
<proteinExistence type="inferred from homology"/>
<dbReference type="PANTHER" id="PTHR43851">
    <property type="match status" value="1"/>
</dbReference>
<dbReference type="Proteomes" id="UP000256774">
    <property type="component" value="Unassembled WGS sequence"/>
</dbReference>
<dbReference type="InterPro" id="IPR051409">
    <property type="entry name" value="Atypical_kinase_ADCK"/>
</dbReference>
<evidence type="ECO:0000256" key="2">
    <source>
        <dbReference type="ARBA" id="ARBA00022679"/>
    </source>
</evidence>
<dbReference type="GO" id="GO:0016740">
    <property type="term" value="F:transferase activity"/>
    <property type="evidence" value="ECO:0007669"/>
    <property type="project" value="UniProtKB-KW"/>
</dbReference>